<comment type="caution">
    <text evidence="1">The sequence shown here is derived from an EMBL/GenBank/DDBJ whole genome shotgun (WGS) entry which is preliminary data.</text>
</comment>
<dbReference type="Proteomes" id="UP000251558">
    <property type="component" value="Unassembled WGS sequence"/>
</dbReference>
<organism evidence="1 2">
    <name type="scientific">Mesorhizobium hawassense</name>
    <dbReference type="NCBI Taxonomy" id="1209954"/>
    <lineage>
        <taxon>Bacteria</taxon>
        <taxon>Pseudomonadati</taxon>
        <taxon>Pseudomonadota</taxon>
        <taxon>Alphaproteobacteria</taxon>
        <taxon>Hyphomicrobiales</taxon>
        <taxon>Phyllobacteriaceae</taxon>
        <taxon>Mesorhizobium</taxon>
    </lineage>
</organism>
<protein>
    <recommendedName>
        <fullName evidence="3">DUF3775 domain-containing protein</fullName>
    </recommendedName>
</protein>
<dbReference type="Pfam" id="PF12616">
    <property type="entry name" value="DUF3775"/>
    <property type="match status" value="1"/>
</dbReference>
<reference evidence="1 2" key="2">
    <citation type="submission" date="2018-07" db="EMBL/GenBank/DDBJ databases">
        <title>Diversity of Mesorhizobium strains in Brazil.</title>
        <authorList>
            <person name="Helene L.C.F."/>
            <person name="Dall'Agnol R."/>
            <person name="Delamuta J.R.M."/>
            <person name="Hungria M."/>
        </authorList>
    </citation>
    <scope>NUCLEOTIDE SEQUENCE [LARGE SCALE GENOMIC DNA]</scope>
    <source>
        <strain evidence="1 2">AC99b</strain>
    </source>
</reference>
<keyword evidence="2" id="KW-1185">Reference proteome</keyword>
<dbReference type="RefSeq" id="WP_112097674.1">
    <property type="nucleotide sequence ID" value="NZ_QMBP01000004.1"/>
</dbReference>
<gene>
    <name evidence="1" type="ORF">DPM33_12290</name>
</gene>
<evidence type="ECO:0008006" key="3">
    <source>
        <dbReference type="Google" id="ProtNLM"/>
    </source>
</evidence>
<evidence type="ECO:0000313" key="2">
    <source>
        <dbReference type="Proteomes" id="UP000251558"/>
    </source>
</evidence>
<dbReference type="AlphaFoldDB" id="A0A330HVN4"/>
<sequence length="141" mass="15295">MRRGIGSKDTEPPELTVPVAKVCFIIAKAHGFDVKVAVTEPDTGSNPTDDNEIAVLQDHDDDPVREELESLISELSVDEQVDLVALTWLGRDDCQAADWDEVRQQAAYAHNRHTADYLCGNPLLGDHLEAGLDAIGLSCSG</sequence>
<dbReference type="OrthoDB" id="5641374at2"/>
<accession>A0A330HVN4</accession>
<proteinExistence type="predicted"/>
<name>A0A330HVN4_9HYPH</name>
<evidence type="ECO:0000313" key="1">
    <source>
        <dbReference type="EMBL" id="RAZ91044.1"/>
    </source>
</evidence>
<dbReference type="InterPro" id="IPR022254">
    <property type="entry name" value="DUF3775"/>
</dbReference>
<dbReference type="EMBL" id="QMBP01000004">
    <property type="protein sequence ID" value="RAZ91044.1"/>
    <property type="molecule type" value="Genomic_DNA"/>
</dbReference>
<reference evidence="2" key="1">
    <citation type="submission" date="2018-06" db="EMBL/GenBank/DDBJ databases">
        <authorList>
            <person name="Helene L.C."/>
            <person name="Dall'Agnol R."/>
            <person name="Delamuta J.R."/>
            <person name="Hungria M."/>
        </authorList>
    </citation>
    <scope>NUCLEOTIDE SEQUENCE [LARGE SCALE GENOMIC DNA]</scope>
    <source>
        <strain evidence="2">AC99b</strain>
    </source>
</reference>